<dbReference type="Pfam" id="PF20431">
    <property type="entry name" value="E_motif"/>
    <property type="match status" value="1"/>
</dbReference>
<comment type="caution">
    <text evidence="3">The sequence shown here is derived from an EMBL/GenBank/DDBJ whole genome shotgun (WGS) entry which is preliminary data.</text>
</comment>
<dbReference type="FunFam" id="1.25.40.10:FF:000158">
    <property type="entry name" value="pentatricopeptide repeat-containing protein At2g33680"/>
    <property type="match status" value="1"/>
</dbReference>
<dbReference type="PANTHER" id="PTHR47926">
    <property type="entry name" value="PENTATRICOPEPTIDE REPEAT-CONTAINING PROTEIN"/>
    <property type="match status" value="1"/>
</dbReference>
<accession>A0A822YQ99</accession>
<gene>
    <name evidence="3" type="ORF">HUJ06_011837</name>
</gene>
<protein>
    <submittedName>
        <fullName evidence="3">Uncharacterized protein</fullName>
    </submittedName>
</protein>
<dbReference type="InterPro" id="IPR046848">
    <property type="entry name" value="E_motif"/>
</dbReference>
<dbReference type="Gene3D" id="1.25.40.10">
    <property type="entry name" value="Tetratricopeptide repeat domain"/>
    <property type="match status" value="3"/>
</dbReference>
<name>A0A822YQ99_NELNU</name>
<organism evidence="3 4">
    <name type="scientific">Nelumbo nucifera</name>
    <name type="common">Sacred lotus</name>
    <dbReference type="NCBI Taxonomy" id="4432"/>
    <lineage>
        <taxon>Eukaryota</taxon>
        <taxon>Viridiplantae</taxon>
        <taxon>Streptophyta</taxon>
        <taxon>Embryophyta</taxon>
        <taxon>Tracheophyta</taxon>
        <taxon>Spermatophyta</taxon>
        <taxon>Magnoliopsida</taxon>
        <taxon>Proteales</taxon>
        <taxon>Nelumbonaceae</taxon>
        <taxon>Nelumbo</taxon>
    </lineage>
</organism>
<dbReference type="Proteomes" id="UP000607653">
    <property type="component" value="Unassembled WGS sequence"/>
</dbReference>
<dbReference type="PANTHER" id="PTHR47926:SF524">
    <property type="entry name" value="(WILD MALAYSIAN BANANA) HYPOTHETICAL PROTEIN"/>
    <property type="match status" value="1"/>
</dbReference>
<keyword evidence="4" id="KW-1185">Reference proteome</keyword>
<dbReference type="InterPro" id="IPR011990">
    <property type="entry name" value="TPR-like_helical_dom_sf"/>
</dbReference>
<dbReference type="GO" id="GO:0099402">
    <property type="term" value="P:plant organ development"/>
    <property type="evidence" value="ECO:0007669"/>
    <property type="project" value="UniProtKB-ARBA"/>
</dbReference>
<sequence>MQNNFIQQKWLNLGLIRLPLSNSLMNIYCKFEQFDQAFEIFKNLSSLDIVSWNIILSVFHESQDVLRFTVKMHQTGLSFDAVTYTTVLSFCSDIQDCLLGFQFHSLVIKFGWSYLEEAKKLFDGMPQRDLVSWNALLLSYVQEGNYGGMELDHVSFSSAISSCGHEKSLELGRQIHGLVLRFRHGTHASVCHVLISMYSKCEVVEDANMVFGSMTEHNVISWATMTSINEKDAISLFIDMRRKDGNLVKEGHTIHGFCIKTSFLCELNVSNNFIAIYSKFESMKESKKIFDEIESLQTFSLAILESYPNEFTFGSVLRQRCHSGIIKLGLNTNPVVSGALLDMYAKRGSIEESQNIFSESPQTSQVSWAAILSFYARHGDFEPVMGLFEEMQRKAVPLDSITFLSVLISCGRRGMVDMGCRVFDSMIKDHHIEPSLEHYSCVLDMLGRAWQLDEAGEFVRQMSTKPGLSALQNLLGVCRIYGNAEMGKRATEALMQTEPTLSSSYVMISNIYAEKGDDFFSGGGNGFWIPRRQWLLLPTTTMISSQAATMVFSQVAAMVSSPHGSNGFFSSGGNGFFLGGGNGFFYS</sequence>
<dbReference type="Pfam" id="PF13812">
    <property type="entry name" value="PPR_3"/>
    <property type="match status" value="1"/>
</dbReference>
<feature type="repeat" description="PPR" evidence="2">
    <location>
        <begin position="364"/>
        <end position="398"/>
    </location>
</feature>
<evidence type="ECO:0000256" key="1">
    <source>
        <dbReference type="ARBA" id="ARBA00022737"/>
    </source>
</evidence>
<dbReference type="InterPro" id="IPR002885">
    <property type="entry name" value="PPR_rpt"/>
</dbReference>
<proteinExistence type="predicted"/>
<dbReference type="GO" id="GO:0003723">
    <property type="term" value="F:RNA binding"/>
    <property type="evidence" value="ECO:0007669"/>
    <property type="project" value="InterPro"/>
</dbReference>
<evidence type="ECO:0000256" key="2">
    <source>
        <dbReference type="PROSITE-ProRule" id="PRU00708"/>
    </source>
</evidence>
<dbReference type="GO" id="GO:0009451">
    <property type="term" value="P:RNA modification"/>
    <property type="evidence" value="ECO:0007669"/>
    <property type="project" value="InterPro"/>
</dbReference>
<dbReference type="Pfam" id="PF01535">
    <property type="entry name" value="PPR"/>
    <property type="match status" value="2"/>
</dbReference>
<dbReference type="PROSITE" id="PS51375">
    <property type="entry name" value="PPR"/>
    <property type="match status" value="1"/>
</dbReference>
<dbReference type="AlphaFoldDB" id="A0A822YQ99"/>
<dbReference type="NCBIfam" id="TIGR00756">
    <property type="entry name" value="PPR"/>
    <property type="match status" value="2"/>
</dbReference>
<evidence type="ECO:0000313" key="4">
    <source>
        <dbReference type="Proteomes" id="UP000607653"/>
    </source>
</evidence>
<dbReference type="EMBL" id="DUZY01000003">
    <property type="protein sequence ID" value="DAD32986.1"/>
    <property type="molecule type" value="Genomic_DNA"/>
</dbReference>
<evidence type="ECO:0000313" key="3">
    <source>
        <dbReference type="EMBL" id="DAD32986.1"/>
    </source>
</evidence>
<keyword evidence="1" id="KW-0677">Repeat</keyword>
<dbReference type="InterPro" id="IPR046960">
    <property type="entry name" value="PPR_At4g14850-like_plant"/>
</dbReference>
<reference evidence="3 4" key="1">
    <citation type="journal article" date="2020" name="Mol. Biol. Evol.">
        <title>Distinct Expression and Methylation Patterns for Genes with Different Fates following a Single Whole-Genome Duplication in Flowering Plants.</title>
        <authorList>
            <person name="Shi T."/>
            <person name="Rahmani R.S."/>
            <person name="Gugger P.F."/>
            <person name="Wang M."/>
            <person name="Li H."/>
            <person name="Zhang Y."/>
            <person name="Li Z."/>
            <person name="Wang Q."/>
            <person name="Van de Peer Y."/>
            <person name="Marchal K."/>
            <person name="Chen J."/>
        </authorList>
    </citation>
    <scope>NUCLEOTIDE SEQUENCE [LARGE SCALE GENOMIC DNA]</scope>
    <source>
        <tissue evidence="3">Leaf</tissue>
    </source>
</reference>